<evidence type="ECO:0000313" key="2">
    <source>
        <dbReference type="Proteomes" id="UP000095563"/>
    </source>
</evidence>
<dbReference type="EMBL" id="CZBO01000004">
    <property type="protein sequence ID" value="CUQ16547.1"/>
    <property type="molecule type" value="Genomic_DNA"/>
</dbReference>
<sequence>MKDENGNPIGVLAHILKTNVTESSDADMITSLNKDLDNIKINDRFSNEEILSYTNPRVQTNKQTTLADAIHISHDYDKK</sequence>
<proteinExistence type="predicted"/>
<reference evidence="1 2" key="1">
    <citation type="submission" date="2015-09" db="EMBL/GenBank/DDBJ databases">
        <authorList>
            <consortium name="Pathogen Informatics"/>
        </authorList>
    </citation>
    <scope>NUCLEOTIDE SEQUENCE [LARGE SCALE GENOMIC DNA]</scope>
    <source>
        <strain evidence="1 2">2789STDY5834956</strain>
    </source>
</reference>
<name>A0A174U8W9_9CLOT</name>
<dbReference type="Proteomes" id="UP000095563">
    <property type="component" value="Unassembled WGS sequence"/>
</dbReference>
<gene>
    <name evidence="1" type="ORF">ERS852568_02169</name>
</gene>
<evidence type="ECO:0000313" key="1">
    <source>
        <dbReference type="EMBL" id="CUQ16547.1"/>
    </source>
</evidence>
<dbReference type="AlphaFoldDB" id="A0A174U8W9"/>
<protein>
    <submittedName>
        <fullName evidence="1">Uncharacterized protein</fullName>
    </submittedName>
</protein>
<accession>A0A174U8W9</accession>
<organism evidence="1 2">
    <name type="scientific">Clostridium baratii</name>
    <dbReference type="NCBI Taxonomy" id="1561"/>
    <lineage>
        <taxon>Bacteria</taxon>
        <taxon>Bacillati</taxon>
        <taxon>Bacillota</taxon>
        <taxon>Clostridia</taxon>
        <taxon>Eubacteriales</taxon>
        <taxon>Clostridiaceae</taxon>
        <taxon>Clostridium</taxon>
    </lineage>
</organism>
<dbReference type="RefSeq" id="WP_055208009.1">
    <property type="nucleotide sequence ID" value="NZ_CZBO01000004.1"/>
</dbReference>